<dbReference type="Proteomes" id="UP001431783">
    <property type="component" value="Unassembled WGS sequence"/>
</dbReference>
<evidence type="ECO:0000256" key="1">
    <source>
        <dbReference type="SAM" id="MobiDB-lite"/>
    </source>
</evidence>
<evidence type="ECO:0000313" key="3">
    <source>
        <dbReference type="Proteomes" id="UP001431783"/>
    </source>
</evidence>
<comment type="caution">
    <text evidence="2">The sequence shown here is derived from an EMBL/GenBank/DDBJ whole genome shotgun (WGS) entry which is preliminary data.</text>
</comment>
<proteinExistence type="predicted"/>
<feature type="region of interest" description="Disordered" evidence="1">
    <location>
        <begin position="74"/>
        <end position="93"/>
    </location>
</feature>
<gene>
    <name evidence="2" type="ORF">WA026_007192</name>
</gene>
<protein>
    <submittedName>
        <fullName evidence="2">Uncharacterized protein</fullName>
    </submittedName>
</protein>
<dbReference type="EMBL" id="JARQZJ010000123">
    <property type="protein sequence ID" value="KAK9889824.1"/>
    <property type="molecule type" value="Genomic_DNA"/>
</dbReference>
<evidence type="ECO:0000313" key="2">
    <source>
        <dbReference type="EMBL" id="KAK9889824.1"/>
    </source>
</evidence>
<keyword evidence="3" id="KW-1185">Reference proteome</keyword>
<organism evidence="2 3">
    <name type="scientific">Henosepilachna vigintioctopunctata</name>
    <dbReference type="NCBI Taxonomy" id="420089"/>
    <lineage>
        <taxon>Eukaryota</taxon>
        <taxon>Metazoa</taxon>
        <taxon>Ecdysozoa</taxon>
        <taxon>Arthropoda</taxon>
        <taxon>Hexapoda</taxon>
        <taxon>Insecta</taxon>
        <taxon>Pterygota</taxon>
        <taxon>Neoptera</taxon>
        <taxon>Endopterygota</taxon>
        <taxon>Coleoptera</taxon>
        <taxon>Polyphaga</taxon>
        <taxon>Cucujiformia</taxon>
        <taxon>Coccinelloidea</taxon>
        <taxon>Coccinellidae</taxon>
        <taxon>Epilachninae</taxon>
        <taxon>Epilachnini</taxon>
        <taxon>Henosepilachna</taxon>
    </lineage>
</organism>
<reference evidence="2 3" key="1">
    <citation type="submission" date="2023-03" db="EMBL/GenBank/DDBJ databases">
        <title>Genome insight into feeding habits of ladybird beetles.</title>
        <authorList>
            <person name="Li H.-S."/>
            <person name="Huang Y.-H."/>
            <person name="Pang H."/>
        </authorList>
    </citation>
    <scope>NUCLEOTIDE SEQUENCE [LARGE SCALE GENOMIC DNA]</scope>
    <source>
        <strain evidence="2">SYSU_2023b</strain>
        <tissue evidence="2">Whole body</tissue>
    </source>
</reference>
<name>A0AAW1V9M6_9CUCU</name>
<sequence>MECPLAASLRCRNGIYQIGPSKKRRQYLERAAKTRLDDKSRNFGSVCGIRKMRKSVKRMLHMSNNIMQPVRAVWNGERQQSQTTPRLTDYRHW</sequence>
<dbReference type="AlphaFoldDB" id="A0AAW1V9M6"/>
<accession>A0AAW1V9M6</accession>
<feature type="compositionally biased region" description="Polar residues" evidence="1">
    <location>
        <begin position="77"/>
        <end position="86"/>
    </location>
</feature>